<accession>A0ABP6MJI0</accession>
<protein>
    <submittedName>
        <fullName evidence="2">Uncharacterized protein</fullName>
    </submittedName>
</protein>
<dbReference type="EMBL" id="BAAAUG010000069">
    <property type="protein sequence ID" value="GAA3112942.1"/>
    <property type="molecule type" value="Genomic_DNA"/>
</dbReference>
<comment type="caution">
    <text evidence="2">The sequence shown here is derived from an EMBL/GenBank/DDBJ whole genome shotgun (WGS) entry which is preliminary data.</text>
</comment>
<feature type="region of interest" description="Disordered" evidence="1">
    <location>
        <begin position="25"/>
        <end position="60"/>
    </location>
</feature>
<reference evidence="3" key="1">
    <citation type="journal article" date="2019" name="Int. J. Syst. Evol. Microbiol.">
        <title>The Global Catalogue of Microorganisms (GCM) 10K type strain sequencing project: providing services to taxonomists for standard genome sequencing and annotation.</title>
        <authorList>
            <consortium name="The Broad Institute Genomics Platform"/>
            <consortium name="The Broad Institute Genome Sequencing Center for Infectious Disease"/>
            <person name="Wu L."/>
            <person name="Ma J."/>
        </authorList>
    </citation>
    <scope>NUCLEOTIDE SEQUENCE [LARGE SCALE GENOMIC DNA]</scope>
    <source>
        <strain evidence="3">JCM 9092</strain>
    </source>
</reference>
<keyword evidence="3" id="KW-1185">Reference proteome</keyword>
<evidence type="ECO:0000313" key="2">
    <source>
        <dbReference type="EMBL" id="GAA3112942.1"/>
    </source>
</evidence>
<gene>
    <name evidence="2" type="ORF">GCM10010449_39000</name>
</gene>
<sequence length="120" mass="12078">MQANGSGGPILILAPDVLEQIQAAEAAGGHEGGMSGAAGEGGFSAAGNAGPNSSDGSELPLLDFDMEGAVTGEGIARFFEGVLEVGHFVGEVAHWIAERGVTPILIIPREELKKLVPDGA</sequence>
<name>A0ABP6MJI0_9ACTN</name>
<evidence type="ECO:0000256" key="1">
    <source>
        <dbReference type="SAM" id="MobiDB-lite"/>
    </source>
</evidence>
<feature type="compositionally biased region" description="Gly residues" evidence="1">
    <location>
        <begin position="29"/>
        <end position="44"/>
    </location>
</feature>
<proteinExistence type="predicted"/>
<organism evidence="2 3">
    <name type="scientific">Streptomyces rectiviolaceus</name>
    <dbReference type="NCBI Taxonomy" id="332591"/>
    <lineage>
        <taxon>Bacteria</taxon>
        <taxon>Bacillati</taxon>
        <taxon>Actinomycetota</taxon>
        <taxon>Actinomycetes</taxon>
        <taxon>Kitasatosporales</taxon>
        <taxon>Streptomycetaceae</taxon>
        <taxon>Streptomyces</taxon>
    </lineage>
</organism>
<dbReference type="Proteomes" id="UP001501637">
    <property type="component" value="Unassembled WGS sequence"/>
</dbReference>
<evidence type="ECO:0000313" key="3">
    <source>
        <dbReference type="Proteomes" id="UP001501637"/>
    </source>
</evidence>